<evidence type="ECO:0000313" key="1">
    <source>
        <dbReference type="EMBL" id="GFU22172.1"/>
    </source>
</evidence>
<dbReference type="AlphaFoldDB" id="A0A8X6UJV9"/>
<name>A0A8X6UJV9_NEPPI</name>
<accession>A0A8X6UJV9</accession>
<comment type="caution">
    <text evidence="1">The sequence shown here is derived from an EMBL/GenBank/DDBJ whole genome shotgun (WGS) entry which is preliminary data.</text>
</comment>
<proteinExistence type="predicted"/>
<dbReference type="Proteomes" id="UP000887013">
    <property type="component" value="Unassembled WGS sequence"/>
</dbReference>
<dbReference type="OrthoDB" id="6609151at2759"/>
<reference evidence="1" key="1">
    <citation type="submission" date="2020-08" db="EMBL/GenBank/DDBJ databases">
        <title>Multicomponent nature underlies the extraordinary mechanical properties of spider dragline silk.</title>
        <authorList>
            <person name="Kono N."/>
            <person name="Nakamura H."/>
            <person name="Mori M."/>
            <person name="Yoshida Y."/>
            <person name="Ohtoshi R."/>
            <person name="Malay A.D."/>
            <person name="Moran D.A.P."/>
            <person name="Tomita M."/>
            <person name="Numata K."/>
            <person name="Arakawa K."/>
        </authorList>
    </citation>
    <scope>NUCLEOTIDE SEQUENCE</scope>
</reference>
<sequence>MGLVDHLKSLYEIDRKSRKWGHQFFFHFLDSAKLFGSVFTIYKMLPNSYKYLKKLKNFILEFTRCLLMGNEDGQPKKLFSKGPSPVLIKKHKPNVPDEKRLQDVKLLPLKCKPRRCAFSNTTQ</sequence>
<dbReference type="EMBL" id="BMAW01127677">
    <property type="protein sequence ID" value="GFU22172.1"/>
    <property type="molecule type" value="Genomic_DNA"/>
</dbReference>
<evidence type="ECO:0000313" key="2">
    <source>
        <dbReference type="Proteomes" id="UP000887013"/>
    </source>
</evidence>
<keyword evidence="2" id="KW-1185">Reference proteome</keyword>
<gene>
    <name evidence="1" type="primary">X975_20201</name>
    <name evidence="1" type="ORF">NPIL_307831</name>
</gene>
<organism evidence="1 2">
    <name type="scientific">Nephila pilipes</name>
    <name type="common">Giant wood spider</name>
    <name type="synonym">Nephila maculata</name>
    <dbReference type="NCBI Taxonomy" id="299642"/>
    <lineage>
        <taxon>Eukaryota</taxon>
        <taxon>Metazoa</taxon>
        <taxon>Ecdysozoa</taxon>
        <taxon>Arthropoda</taxon>
        <taxon>Chelicerata</taxon>
        <taxon>Arachnida</taxon>
        <taxon>Araneae</taxon>
        <taxon>Araneomorphae</taxon>
        <taxon>Entelegynae</taxon>
        <taxon>Araneoidea</taxon>
        <taxon>Nephilidae</taxon>
        <taxon>Nephila</taxon>
    </lineage>
</organism>
<protein>
    <submittedName>
        <fullName evidence="1">PiggyBac transposable element-derived protein 4</fullName>
    </submittedName>
</protein>